<dbReference type="Pfam" id="PF04610">
    <property type="entry name" value="TrbL"/>
    <property type="match status" value="1"/>
</dbReference>
<comment type="subcellular location">
    <subcellularLocation>
        <location evidence="1">Membrane</location>
        <topology evidence="1">Multi-pass membrane protein</topology>
    </subcellularLocation>
</comment>
<feature type="transmembrane region" description="Helical" evidence="6">
    <location>
        <begin position="55"/>
        <end position="73"/>
    </location>
</feature>
<keyword evidence="3 6" id="KW-1133">Transmembrane helix</keyword>
<dbReference type="InterPro" id="IPR014150">
    <property type="entry name" value="Conjugal_tfr_TrbL"/>
</dbReference>
<feature type="transmembrane region" description="Helical" evidence="6">
    <location>
        <begin position="255"/>
        <end position="277"/>
    </location>
</feature>
<keyword evidence="2 6" id="KW-0812">Transmembrane</keyword>
<dbReference type="RefSeq" id="WP_161073203.1">
    <property type="nucleotide sequence ID" value="NZ_WWCU01000017.1"/>
</dbReference>
<reference evidence="8 9" key="1">
    <citation type="submission" date="2019-12" db="EMBL/GenBank/DDBJ databases">
        <title>Novel species isolated from a subtropical stream in China.</title>
        <authorList>
            <person name="Lu H."/>
        </authorList>
    </citation>
    <scope>NUCLEOTIDE SEQUENCE [LARGE SCALE GENOMIC DNA]</scope>
    <source>
        <strain evidence="8 9">FT127W</strain>
    </source>
</reference>
<keyword evidence="7" id="KW-0732">Signal</keyword>
<feature type="transmembrane region" description="Helical" evidence="6">
    <location>
        <begin position="154"/>
        <end position="174"/>
    </location>
</feature>
<feature type="signal peptide" evidence="7">
    <location>
        <begin position="1"/>
        <end position="22"/>
    </location>
</feature>
<name>A0A7X4HEY0_9BURK</name>
<dbReference type="NCBIfam" id="TIGR02783">
    <property type="entry name" value="TrbL_P"/>
    <property type="match status" value="1"/>
</dbReference>
<feature type="transmembrane region" description="Helical" evidence="6">
    <location>
        <begin position="181"/>
        <end position="201"/>
    </location>
</feature>
<feature type="transmembrane region" description="Helical" evidence="6">
    <location>
        <begin position="213"/>
        <end position="234"/>
    </location>
</feature>
<dbReference type="GO" id="GO:0016020">
    <property type="term" value="C:membrane"/>
    <property type="evidence" value="ECO:0007669"/>
    <property type="project" value="UniProtKB-SubCell"/>
</dbReference>
<evidence type="ECO:0000313" key="8">
    <source>
        <dbReference type="EMBL" id="MYN08900.1"/>
    </source>
</evidence>
<feature type="transmembrane region" description="Helical" evidence="6">
    <location>
        <begin position="85"/>
        <end position="110"/>
    </location>
</feature>
<keyword evidence="4 6" id="KW-0472">Membrane</keyword>
<evidence type="ECO:0000313" key="9">
    <source>
        <dbReference type="Proteomes" id="UP000450676"/>
    </source>
</evidence>
<comment type="caution">
    <text evidence="8">The sequence shown here is derived from an EMBL/GenBank/DDBJ whole genome shotgun (WGS) entry which is preliminary data.</text>
</comment>
<evidence type="ECO:0000256" key="4">
    <source>
        <dbReference type="ARBA" id="ARBA00023136"/>
    </source>
</evidence>
<feature type="chain" id="PRO_5031115843" evidence="7">
    <location>
        <begin position="23"/>
        <end position="518"/>
    </location>
</feature>
<dbReference type="AlphaFoldDB" id="A0A7X4HEY0"/>
<evidence type="ECO:0000256" key="6">
    <source>
        <dbReference type="SAM" id="Phobius"/>
    </source>
</evidence>
<dbReference type="InterPro" id="IPR007688">
    <property type="entry name" value="Conjugal_tfr_TrbL/VirB6"/>
</dbReference>
<accession>A0A7X4HEY0</accession>
<dbReference type="Proteomes" id="UP000450676">
    <property type="component" value="Unassembled WGS sequence"/>
</dbReference>
<evidence type="ECO:0000256" key="5">
    <source>
        <dbReference type="SAM" id="MobiDB-lite"/>
    </source>
</evidence>
<dbReference type="EMBL" id="WWCU01000017">
    <property type="protein sequence ID" value="MYN08900.1"/>
    <property type="molecule type" value="Genomic_DNA"/>
</dbReference>
<organism evidence="8 9">
    <name type="scientific">Pseudoduganella aquatica</name>
    <dbReference type="NCBI Taxonomy" id="2660641"/>
    <lineage>
        <taxon>Bacteria</taxon>
        <taxon>Pseudomonadati</taxon>
        <taxon>Pseudomonadota</taxon>
        <taxon>Betaproteobacteria</taxon>
        <taxon>Burkholderiales</taxon>
        <taxon>Oxalobacteraceae</taxon>
        <taxon>Telluria group</taxon>
        <taxon>Pseudoduganella</taxon>
    </lineage>
</organism>
<evidence type="ECO:0000256" key="3">
    <source>
        <dbReference type="ARBA" id="ARBA00022989"/>
    </source>
</evidence>
<feature type="region of interest" description="Disordered" evidence="5">
    <location>
        <begin position="472"/>
        <end position="496"/>
    </location>
</feature>
<evidence type="ECO:0000256" key="7">
    <source>
        <dbReference type="SAM" id="SignalP"/>
    </source>
</evidence>
<feature type="transmembrane region" description="Helical" evidence="6">
    <location>
        <begin position="297"/>
        <end position="320"/>
    </location>
</feature>
<gene>
    <name evidence="8" type="primary">trbL</name>
    <name evidence="8" type="ORF">GTP77_16340</name>
</gene>
<sequence length="518" mass="52221">MNKLLTRVALLLLMLIPLAAHATIETNDILDNVYDVYATAATAWAVVIKAHATRLFWTLALISMVWTFGMMVLRSADVAEFFAEFIRFTIFTGFYWWLLDNGPAIAIAIIDSMRSIGGSASAGTHAFGYPLPSPSSIVDIGFSIFAKVVANSSFWSPFTSLVGVLISLIILLALALMAVNILIVLISAWILAYAGIFFLGFGGSRWTSDMAISYFKTVLAVGAQLLVMILLVGVGKTFIDTFYLRMSSGLKLTEMVAVMVVVVVMLSLINKLPGLVAGLATGGGAGALGSGYNAGSALAAASMAGAAISAVGAAIGGAAANVAGGAQALMAAVAKGSAAESDSGGSASDFMPGESSSKSQGGGTGESSFAQAMGGDSSGGATSASGNASSQGESQSGSTSSGQSAAGGTGSTKSHASTSSRATSSPGAKAARVAAGAASSLIGGIAQMAKESMNDRIANTVGGRLASTIRASIDGDKADGGGNSLSAGKQGDFDPKAEVAAFRDRDKKDGDDSEPPKK</sequence>
<evidence type="ECO:0000256" key="1">
    <source>
        <dbReference type="ARBA" id="ARBA00004141"/>
    </source>
</evidence>
<dbReference type="GO" id="GO:0030255">
    <property type="term" value="P:protein secretion by the type IV secretion system"/>
    <property type="evidence" value="ECO:0007669"/>
    <property type="project" value="InterPro"/>
</dbReference>
<proteinExistence type="predicted"/>
<feature type="compositionally biased region" description="Low complexity" evidence="5">
    <location>
        <begin position="411"/>
        <end position="437"/>
    </location>
</feature>
<feature type="region of interest" description="Disordered" evidence="5">
    <location>
        <begin position="341"/>
        <end position="437"/>
    </location>
</feature>
<protein>
    <submittedName>
        <fullName evidence="8">P-type conjugative transfer protein TrbL</fullName>
    </submittedName>
</protein>
<feature type="compositionally biased region" description="Low complexity" evidence="5">
    <location>
        <begin position="372"/>
        <end position="404"/>
    </location>
</feature>
<evidence type="ECO:0000256" key="2">
    <source>
        <dbReference type="ARBA" id="ARBA00022692"/>
    </source>
</evidence>
<keyword evidence="9" id="KW-1185">Reference proteome</keyword>